<feature type="domain" description="AMP-binding enzyme C-terminal" evidence="2">
    <location>
        <begin position="448"/>
        <end position="522"/>
    </location>
</feature>
<dbReference type="InterPro" id="IPR025110">
    <property type="entry name" value="AMP-bd_C"/>
</dbReference>
<organism evidence="3 4">
    <name type="scientific">Enhygromyxa salina</name>
    <dbReference type="NCBI Taxonomy" id="215803"/>
    <lineage>
        <taxon>Bacteria</taxon>
        <taxon>Pseudomonadati</taxon>
        <taxon>Myxococcota</taxon>
        <taxon>Polyangia</taxon>
        <taxon>Nannocystales</taxon>
        <taxon>Nannocystaceae</taxon>
        <taxon>Enhygromyxa</taxon>
    </lineage>
</organism>
<sequence length="538" mass="58553">MQRHDINPRVLFGGFLLAAQSFPQRPAIEVDGEAVTYAQLREQVLAIAVGLTRHRSGEGPPLTAALVHRSVAGFAGILGALCSGHGYVPMLPSLPPARIVLMLHRSGARSLVVDAAGQRVLDEVLDGVEHPLLVVLTEGEADEQLRARHPRHRLIGRDELSRGGADDWTPPAVGDDDVAYLLFTSGSTGEPKGVMVAHRNIARFLDVVVSRYSLRETDRFSHLFEITFDLSLFDMFAAWKVGGCLCVPNMKQRLLPNQYVLDSQLSVWFSVPSAALLMKQMRALTPGVFANLRLVLFCGEALPVGLAQAFAEAAPDAVLENIYGPTELTLACTHYRWSASSPAECENEVVPIGDPFDGMTVKVVDEELSEVAAGETGELLMSGPQRALGYWNDPERTAAAFMIPPGETELFYRTGDRVRRPLWGAPMTFLGRVDSQIKLNGYRVELGEIEAIMQREAGVDAAVALGWPKTPAGASGVVGFVVGVEQGDMDGVIDRMQEQLPRYMVPREIRVLEGFPLNQNGKIDRKALLGVLEGEDGD</sequence>
<evidence type="ECO:0000259" key="1">
    <source>
        <dbReference type="Pfam" id="PF00501"/>
    </source>
</evidence>
<dbReference type="Gene3D" id="3.40.50.12780">
    <property type="entry name" value="N-terminal domain of ligase-like"/>
    <property type="match status" value="1"/>
</dbReference>
<dbReference type="NCBIfam" id="TIGR01733">
    <property type="entry name" value="AA-adenyl-dom"/>
    <property type="match status" value="1"/>
</dbReference>
<dbReference type="GO" id="GO:0016874">
    <property type="term" value="F:ligase activity"/>
    <property type="evidence" value="ECO:0007669"/>
    <property type="project" value="UniProtKB-KW"/>
</dbReference>
<dbReference type="RefSeq" id="WP_106090831.1">
    <property type="nucleotide sequence ID" value="NZ_PVNL01000074.1"/>
</dbReference>
<evidence type="ECO:0000259" key="2">
    <source>
        <dbReference type="Pfam" id="PF13193"/>
    </source>
</evidence>
<dbReference type="InterPro" id="IPR010071">
    <property type="entry name" value="AA_adenyl_dom"/>
</dbReference>
<dbReference type="PANTHER" id="PTHR45527:SF1">
    <property type="entry name" value="FATTY ACID SYNTHASE"/>
    <property type="match status" value="1"/>
</dbReference>
<dbReference type="Pfam" id="PF00501">
    <property type="entry name" value="AMP-binding"/>
    <property type="match status" value="1"/>
</dbReference>
<gene>
    <name evidence="3" type="primary">dltA</name>
    <name evidence="3" type="ORF">ENSA7_38670</name>
</gene>
<dbReference type="AlphaFoldDB" id="A0A2S9YN78"/>
<dbReference type="InterPro" id="IPR020845">
    <property type="entry name" value="AMP-binding_CS"/>
</dbReference>
<accession>A0A2S9YN78</accession>
<dbReference type="GO" id="GO:0043041">
    <property type="term" value="P:amino acid activation for nonribosomal peptide biosynthetic process"/>
    <property type="evidence" value="ECO:0007669"/>
    <property type="project" value="TreeGrafter"/>
</dbReference>
<dbReference type="EC" id="6.1.1.13" evidence="3"/>
<dbReference type="GO" id="GO:0005737">
    <property type="term" value="C:cytoplasm"/>
    <property type="evidence" value="ECO:0007669"/>
    <property type="project" value="TreeGrafter"/>
</dbReference>
<evidence type="ECO:0000313" key="3">
    <source>
        <dbReference type="EMBL" id="PRQ06547.1"/>
    </source>
</evidence>
<dbReference type="Gene3D" id="3.30.300.30">
    <property type="match status" value="1"/>
</dbReference>
<dbReference type="GO" id="GO:0044550">
    <property type="term" value="P:secondary metabolite biosynthetic process"/>
    <property type="evidence" value="ECO:0007669"/>
    <property type="project" value="TreeGrafter"/>
</dbReference>
<dbReference type="Pfam" id="PF13193">
    <property type="entry name" value="AMP-binding_C"/>
    <property type="match status" value="1"/>
</dbReference>
<dbReference type="InterPro" id="IPR045851">
    <property type="entry name" value="AMP-bd_C_sf"/>
</dbReference>
<name>A0A2S9YN78_9BACT</name>
<evidence type="ECO:0000313" key="4">
    <source>
        <dbReference type="Proteomes" id="UP000238823"/>
    </source>
</evidence>
<dbReference type="InterPro" id="IPR020459">
    <property type="entry name" value="AMP-binding"/>
</dbReference>
<dbReference type="EMBL" id="PVNL01000074">
    <property type="protein sequence ID" value="PRQ06547.1"/>
    <property type="molecule type" value="Genomic_DNA"/>
</dbReference>
<dbReference type="PRINTS" id="PR00154">
    <property type="entry name" value="AMPBINDING"/>
</dbReference>
<proteinExistence type="predicted"/>
<feature type="domain" description="AMP-dependent synthetase/ligase" evidence="1">
    <location>
        <begin position="18"/>
        <end position="391"/>
    </location>
</feature>
<dbReference type="GO" id="GO:0031177">
    <property type="term" value="F:phosphopantetheine binding"/>
    <property type="evidence" value="ECO:0007669"/>
    <property type="project" value="TreeGrafter"/>
</dbReference>
<dbReference type="Proteomes" id="UP000238823">
    <property type="component" value="Unassembled WGS sequence"/>
</dbReference>
<dbReference type="InterPro" id="IPR000873">
    <property type="entry name" value="AMP-dep_synth/lig_dom"/>
</dbReference>
<dbReference type="InterPro" id="IPR042099">
    <property type="entry name" value="ANL_N_sf"/>
</dbReference>
<comment type="caution">
    <text evidence="3">The sequence shown here is derived from an EMBL/GenBank/DDBJ whole genome shotgun (WGS) entry which is preliminary data.</text>
</comment>
<keyword evidence="3" id="KW-0436">Ligase</keyword>
<dbReference type="OrthoDB" id="9757540at2"/>
<dbReference type="PROSITE" id="PS00455">
    <property type="entry name" value="AMP_BINDING"/>
    <property type="match status" value="1"/>
</dbReference>
<dbReference type="SUPFAM" id="SSF56801">
    <property type="entry name" value="Acetyl-CoA synthetase-like"/>
    <property type="match status" value="1"/>
</dbReference>
<reference evidence="3 4" key="1">
    <citation type="submission" date="2018-03" db="EMBL/GenBank/DDBJ databases">
        <title>Draft Genome Sequences of the Obligatory Marine Myxobacteria Enhygromyxa salina SWB007.</title>
        <authorList>
            <person name="Poehlein A."/>
            <person name="Moghaddam J.A."/>
            <person name="Harms H."/>
            <person name="Alanjari M."/>
            <person name="Koenig G.M."/>
            <person name="Daniel R."/>
            <person name="Schaeberle T.F."/>
        </authorList>
    </citation>
    <scope>NUCLEOTIDE SEQUENCE [LARGE SCALE GENOMIC DNA]</scope>
    <source>
        <strain evidence="3 4">SWB007</strain>
    </source>
</reference>
<protein>
    <submittedName>
        <fullName evidence="3">D-alanine--poly(Phosphoribitol) ligase subunit 1</fullName>
        <ecNumber evidence="3">6.1.1.13</ecNumber>
    </submittedName>
</protein>
<dbReference type="PANTHER" id="PTHR45527">
    <property type="entry name" value="NONRIBOSOMAL PEPTIDE SYNTHETASE"/>
    <property type="match status" value="1"/>
</dbReference>